<sequence>MDSNILGSTTVKLYPIDDFQYRHPSGRPYYHFAAFLDINLNPPPGAYKFKVTTVLDEREKVPKQLTVGQFQELIDLGDENTSISVEHIASWRRFVQD</sequence>
<evidence type="ECO:0000313" key="1">
    <source>
        <dbReference type="EMBL" id="PGH12137.1"/>
    </source>
</evidence>
<reference evidence="1 2" key="1">
    <citation type="submission" date="2017-10" db="EMBL/GenBank/DDBJ databases">
        <title>Comparative genomics in systemic dimorphic fungi from Ajellomycetaceae.</title>
        <authorList>
            <person name="Munoz J.F."/>
            <person name="Mcewen J.G."/>
            <person name="Clay O.K."/>
            <person name="Cuomo C.A."/>
        </authorList>
    </citation>
    <scope>NUCLEOTIDE SEQUENCE [LARGE SCALE GENOMIC DNA]</scope>
    <source>
        <strain evidence="1 2">UAMH7299</strain>
    </source>
</reference>
<keyword evidence="2" id="KW-1185">Reference proteome</keyword>
<dbReference type="AlphaFoldDB" id="A0A2B7XUH5"/>
<proteinExistence type="predicted"/>
<name>A0A2B7XUH5_POLH7</name>
<organism evidence="1 2">
    <name type="scientific">Polytolypa hystricis (strain UAMH7299)</name>
    <dbReference type="NCBI Taxonomy" id="1447883"/>
    <lineage>
        <taxon>Eukaryota</taxon>
        <taxon>Fungi</taxon>
        <taxon>Dikarya</taxon>
        <taxon>Ascomycota</taxon>
        <taxon>Pezizomycotina</taxon>
        <taxon>Eurotiomycetes</taxon>
        <taxon>Eurotiomycetidae</taxon>
        <taxon>Onygenales</taxon>
        <taxon>Onygenales incertae sedis</taxon>
        <taxon>Polytolypa</taxon>
    </lineage>
</organism>
<comment type="caution">
    <text evidence="1">The sequence shown here is derived from an EMBL/GenBank/DDBJ whole genome shotgun (WGS) entry which is preliminary data.</text>
</comment>
<dbReference type="EMBL" id="PDNA01000122">
    <property type="protein sequence ID" value="PGH12137.1"/>
    <property type="molecule type" value="Genomic_DNA"/>
</dbReference>
<evidence type="ECO:0000313" key="2">
    <source>
        <dbReference type="Proteomes" id="UP000224634"/>
    </source>
</evidence>
<dbReference type="Proteomes" id="UP000224634">
    <property type="component" value="Unassembled WGS sequence"/>
</dbReference>
<accession>A0A2B7XUH5</accession>
<gene>
    <name evidence="1" type="ORF">AJ80_06858</name>
</gene>
<protein>
    <submittedName>
        <fullName evidence="1">Uncharacterized protein</fullName>
    </submittedName>
</protein>